<dbReference type="EMBL" id="CP141259">
    <property type="protein sequence ID" value="WRL45401.1"/>
    <property type="molecule type" value="Genomic_DNA"/>
</dbReference>
<keyword evidence="2" id="KW-0472">Membrane</keyword>
<dbReference type="Pfam" id="PF11893">
    <property type="entry name" value="DUF3413"/>
    <property type="match status" value="1"/>
</dbReference>
<dbReference type="Proteomes" id="UP001626593">
    <property type="component" value="Chromosome"/>
</dbReference>
<evidence type="ECO:0000259" key="4">
    <source>
        <dbReference type="Pfam" id="PF11893"/>
    </source>
</evidence>
<gene>
    <name evidence="5" type="ORF">U5817_19655</name>
</gene>
<feature type="transmembrane region" description="Helical" evidence="2">
    <location>
        <begin position="43"/>
        <end position="65"/>
    </location>
</feature>
<evidence type="ECO:0000256" key="2">
    <source>
        <dbReference type="SAM" id="Phobius"/>
    </source>
</evidence>
<proteinExistence type="inferred from homology"/>
<evidence type="ECO:0000259" key="3">
    <source>
        <dbReference type="Pfam" id="PF00884"/>
    </source>
</evidence>
<dbReference type="CDD" id="cd16148">
    <property type="entry name" value="sulfatase_like"/>
    <property type="match status" value="1"/>
</dbReference>
<dbReference type="InterPro" id="IPR012159">
    <property type="entry name" value="YejM-like"/>
</dbReference>
<keyword evidence="6" id="KW-1185">Reference proteome</keyword>
<keyword evidence="2" id="KW-1133">Transmembrane helix</keyword>
<dbReference type="InterPro" id="IPR050738">
    <property type="entry name" value="Sulfatase"/>
</dbReference>
<dbReference type="Pfam" id="PF00884">
    <property type="entry name" value="Sulfatase"/>
    <property type="match status" value="1"/>
</dbReference>
<organism evidence="5 6">
    <name type="scientific">Aromatoleum evansii</name>
    <name type="common">Azoarcus evansii</name>
    <dbReference type="NCBI Taxonomy" id="59406"/>
    <lineage>
        <taxon>Bacteria</taxon>
        <taxon>Pseudomonadati</taxon>
        <taxon>Pseudomonadota</taxon>
        <taxon>Betaproteobacteria</taxon>
        <taxon>Rhodocyclales</taxon>
        <taxon>Rhodocyclaceae</taxon>
        <taxon>Aromatoleum</taxon>
    </lineage>
</organism>
<protein>
    <submittedName>
        <fullName evidence="5">Sulfatase-like hydrolase/transferase</fullName>
    </submittedName>
</protein>
<feature type="transmembrane region" description="Helical" evidence="2">
    <location>
        <begin position="140"/>
        <end position="160"/>
    </location>
</feature>
<dbReference type="PANTHER" id="PTHR42693">
    <property type="entry name" value="ARYLSULFATASE FAMILY MEMBER"/>
    <property type="match status" value="1"/>
</dbReference>
<name>A0ABZ1ALT4_AROEV</name>
<dbReference type="PIRSF" id="PIRSF004950">
    <property type="entry name" value="Mmb_sulf_HI0842"/>
    <property type="match status" value="1"/>
</dbReference>
<accession>A0ABZ1ALT4</accession>
<dbReference type="InterPro" id="IPR000917">
    <property type="entry name" value="Sulfatase_N"/>
</dbReference>
<dbReference type="Gene3D" id="3.40.720.10">
    <property type="entry name" value="Alkaline Phosphatase, subunit A"/>
    <property type="match status" value="1"/>
</dbReference>
<comment type="similarity">
    <text evidence="1">Belongs to the sulfatase family.</text>
</comment>
<reference evidence="5 6" key="1">
    <citation type="submission" date="2023-12" db="EMBL/GenBank/DDBJ databases">
        <title>A. evansii MAY27, complete genome.</title>
        <authorList>
            <person name="Wang Y."/>
        </authorList>
    </citation>
    <scope>NUCLEOTIDE SEQUENCE [LARGE SCALE GENOMIC DNA]</scope>
    <source>
        <strain evidence="5 6">MAY27</strain>
    </source>
</reference>
<evidence type="ECO:0000313" key="5">
    <source>
        <dbReference type="EMBL" id="WRL45401.1"/>
    </source>
</evidence>
<feature type="transmembrane region" description="Helical" evidence="2">
    <location>
        <begin position="115"/>
        <end position="134"/>
    </location>
</feature>
<evidence type="ECO:0000256" key="1">
    <source>
        <dbReference type="ARBA" id="ARBA00008779"/>
    </source>
</evidence>
<feature type="domain" description="Inner membrane protein YejM N-terminal" evidence="4">
    <location>
        <begin position="90"/>
        <end position="252"/>
    </location>
</feature>
<dbReference type="SUPFAM" id="SSF53649">
    <property type="entry name" value="Alkaline phosphatase-like"/>
    <property type="match status" value="1"/>
</dbReference>
<evidence type="ECO:0000313" key="6">
    <source>
        <dbReference type="Proteomes" id="UP001626593"/>
    </source>
</evidence>
<dbReference type="PANTHER" id="PTHR42693:SF33">
    <property type="entry name" value="ARYLSULFATASE"/>
    <property type="match status" value="1"/>
</dbReference>
<keyword evidence="2" id="KW-0812">Transmembrane</keyword>
<feature type="transmembrane region" description="Helical" evidence="2">
    <location>
        <begin position="14"/>
        <end position="31"/>
    </location>
</feature>
<feature type="transmembrane region" description="Helical" evidence="2">
    <location>
        <begin position="172"/>
        <end position="192"/>
    </location>
</feature>
<dbReference type="RefSeq" id="WP_407278517.1">
    <property type="nucleotide sequence ID" value="NZ_CP141259.1"/>
</dbReference>
<feature type="domain" description="Sulfatase N-terminal" evidence="3">
    <location>
        <begin position="261"/>
        <end position="539"/>
    </location>
</feature>
<dbReference type="InterPro" id="IPR017850">
    <property type="entry name" value="Alkaline_phosphatase_core_sf"/>
</dbReference>
<feature type="transmembrane region" description="Helical" evidence="2">
    <location>
        <begin position="85"/>
        <end position="103"/>
    </location>
</feature>
<sequence length="630" mass="70257">MSAQPFALPTSRKLNAYFLITWLVALAQLFSQQGASDYATPAVAGWTLAATLSYAFMYLLPGVAIGHGLRRLLGTRKSFRRGPSILGATMIALTGLTQVLLFADRVIHEMYGFHINGFVVNLVFTPGGIASLGAGRSTEITAGAIVLALCALQAAAWVWVMRRNASAGGWRLRGAWAIALFFVLTTGERIAYGYSEMSNYQPILFASEHFPLYQPLTFRNFAQNLGVKVDQAGARSMQVRDESLSYPQQPLRVVAPEKPLNIVWLVAESLRFDMLDPKIMPRLWAFSNDAVRLEKHFSGGNMTQMGVFSMFYGLYGNYWFPMLAARRAPVLMDVLQQQNYQFSLNTSQRFTYPAFDKTVFANMRAEDLHPLEGGAPAWQRDVRNIDALIDFIDKRDPTRPFMTYMFFESTHANYDYPPEAEIATPVLQDFNYLTADFGAQIGQIKNRYINAAHHVDGQIGRMIDHLGKRGLLERTIVIVLGDHGEEFMEVSRWGHSAEFNRFQTSTPGVIRVPGRAPRVVAGITSHLDLPATLMPLLGVQNPAEDYSLGHDLLAPDFHRDYAVAADWNRLAYIGNDYKVTFPVNAIGAVRNEATDGDDRPLASADEAITSIRSAMMEIMANLARFSRHRG</sequence>
<dbReference type="InterPro" id="IPR024588">
    <property type="entry name" value="YejM_N"/>
</dbReference>